<organism evidence="2 3">
    <name type="scientific">Elysia crispata</name>
    <name type="common">lettuce slug</name>
    <dbReference type="NCBI Taxonomy" id="231223"/>
    <lineage>
        <taxon>Eukaryota</taxon>
        <taxon>Metazoa</taxon>
        <taxon>Spiralia</taxon>
        <taxon>Lophotrochozoa</taxon>
        <taxon>Mollusca</taxon>
        <taxon>Gastropoda</taxon>
        <taxon>Heterobranchia</taxon>
        <taxon>Euthyneura</taxon>
        <taxon>Panpulmonata</taxon>
        <taxon>Sacoglossa</taxon>
        <taxon>Placobranchoidea</taxon>
        <taxon>Plakobranchidae</taxon>
        <taxon>Elysia</taxon>
    </lineage>
</organism>
<feature type="compositionally biased region" description="Basic and acidic residues" evidence="1">
    <location>
        <begin position="57"/>
        <end position="70"/>
    </location>
</feature>
<gene>
    <name evidence="2" type="ORF">RRG08_000459</name>
</gene>
<feature type="region of interest" description="Disordered" evidence="1">
    <location>
        <begin position="57"/>
        <end position="85"/>
    </location>
</feature>
<evidence type="ECO:0000256" key="1">
    <source>
        <dbReference type="SAM" id="MobiDB-lite"/>
    </source>
</evidence>
<dbReference type="EMBL" id="JAWDGP010006468">
    <property type="protein sequence ID" value="KAK3740472.1"/>
    <property type="molecule type" value="Genomic_DNA"/>
</dbReference>
<protein>
    <submittedName>
        <fullName evidence="2">Uncharacterized protein</fullName>
    </submittedName>
</protein>
<evidence type="ECO:0000313" key="2">
    <source>
        <dbReference type="EMBL" id="KAK3740472.1"/>
    </source>
</evidence>
<dbReference type="Proteomes" id="UP001283361">
    <property type="component" value="Unassembled WGS sequence"/>
</dbReference>
<accession>A0AAE0YCG4</accession>
<evidence type="ECO:0000313" key="3">
    <source>
        <dbReference type="Proteomes" id="UP001283361"/>
    </source>
</evidence>
<keyword evidence="3" id="KW-1185">Reference proteome</keyword>
<feature type="region of interest" description="Disordered" evidence="1">
    <location>
        <begin position="1"/>
        <end position="42"/>
    </location>
</feature>
<proteinExistence type="predicted"/>
<reference evidence="2" key="1">
    <citation type="journal article" date="2023" name="G3 (Bethesda)">
        <title>A reference genome for the long-term kleptoplast-retaining sea slug Elysia crispata morphotype clarki.</title>
        <authorList>
            <person name="Eastman K.E."/>
            <person name="Pendleton A.L."/>
            <person name="Shaikh M.A."/>
            <person name="Suttiyut T."/>
            <person name="Ogas R."/>
            <person name="Tomko P."/>
            <person name="Gavelis G."/>
            <person name="Widhalm J.R."/>
            <person name="Wisecaver J.H."/>
        </authorList>
    </citation>
    <scope>NUCLEOTIDE SEQUENCE</scope>
    <source>
        <strain evidence="2">ECLA1</strain>
    </source>
</reference>
<dbReference type="AlphaFoldDB" id="A0AAE0YCG4"/>
<sequence length="85" mass="9438">MQKRNSHVCQRPVSAEKSPGISRPHEQMLQEGVEASDGSGENPRRVTVVCFLTGKPHEKSDQILIRETKDPQSTTGWRKADALPS</sequence>
<name>A0AAE0YCG4_9GAST</name>
<comment type="caution">
    <text evidence="2">The sequence shown here is derived from an EMBL/GenBank/DDBJ whole genome shotgun (WGS) entry which is preliminary data.</text>
</comment>